<gene>
    <name evidence="1" type="ORF">WJ0W_000858</name>
</gene>
<comment type="caution">
    <text evidence="1">The sequence shown here is derived from an EMBL/GenBank/DDBJ whole genome shotgun (WGS) entry which is preliminary data.</text>
</comment>
<sequence>MNDLGERFERLEEVLRRPLTKLERSKLEQLERPALQDSGVVDNLLGDMLAAIERIHSQLADVTFMVFVAHDYLQVGQARAAAALAELRRAMDRVQE</sequence>
<organism evidence="1 2">
    <name type="scientific">Paenibacillus melissococcoides</name>
    <dbReference type="NCBI Taxonomy" id="2912268"/>
    <lineage>
        <taxon>Bacteria</taxon>
        <taxon>Bacillati</taxon>
        <taxon>Bacillota</taxon>
        <taxon>Bacilli</taxon>
        <taxon>Bacillales</taxon>
        <taxon>Paenibacillaceae</taxon>
        <taxon>Paenibacillus</taxon>
    </lineage>
</organism>
<proteinExistence type="predicted"/>
<reference evidence="1" key="1">
    <citation type="submission" date="2022-06" db="EMBL/GenBank/DDBJ databases">
        <authorList>
            <person name="Dietemann V."/>
            <person name="Ory F."/>
            <person name="Dainat B."/>
            <person name="Oberhansli S."/>
        </authorList>
    </citation>
    <scope>NUCLEOTIDE SEQUENCE</scope>
    <source>
        <strain evidence="1">Ena-SAMPLE-TAB-26-04-2022-14:26:32:270-5432</strain>
    </source>
</reference>
<dbReference type="RefSeq" id="WP_261944606.1">
    <property type="nucleotide sequence ID" value="NZ_AP031286.1"/>
</dbReference>
<protein>
    <submittedName>
        <fullName evidence="1">Uncharacterized protein</fullName>
    </submittedName>
</protein>
<dbReference type="Proteomes" id="UP001154322">
    <property type="component" value="Unassembled WGS sequence"/>
</dbReference>
<name>A0ABM9FWR8_9BACL</name>
<keyword evidence="2" id="KW-1185">Reference proteome</keyword>
<dbReference type="EMBL" id="CALYLO010000001">
    <property type="protein sequence ID" value="CAH8243619.1"/>
    <property type="molecule type" value="Genomic_DNA"/>
</dbReference>
<evidence type="ECO:0000313" key="1">
    <source>
        <dbReference type="EMBL" id="CAH8243619.1"/>
    </source>
</evidence>
<evidence type="ECO:0000313" key="2">
    <source>
        <dbReference type="Proteomes" id="UP001154322"/>
    </source>
</evidence>
<accession>A0ABM9FWR8</accession>